<protein>
    <submittedName>
        <fullName evidence="2">Uncharacterized protein</fullName>
    </submittedName>
</protein>
<accession>A0A4Z2I906</accession>
<name>A0A4Z2I906_9TELE</name>
<dbReference type="AlphaFoldDB" id="A0A4Z2I906"/>
<feature type="region of interest" description="Disordered" evidence="1">
    <location>
        <begin position="1"/>
        <end position="24"/>
    </location>
</feature>
<evidence type="ECO:0000313" key="2">
    <source>
        <dbReference type="EMBL" id="TNN73593.1"/>
    </source>
</evidence>
<sequence length="94" mass="10784">MSDDSPVWEVYEDEWSDREPQGLKLSAGPREDVVDEIHMKPLCDKNRPTLRGNLGFLLQDTSQGLRREEGGREGGREGEREGEREGWRERGKEG</sequence>
<proteinExistence type="predicted"/>
<dbReference type="Proteomes" id="UP000314294">
    <property type="component" value="Unassembled WGS sequence"/>
</dbReference>
<keyword evidence="3" id="KW-1185">Reference proteome</keyword>
<evidence type="ECO:0000313" key="3">
    <source>
        <dbReference type="Proteomes" id="UP000314294"/>
    </source>
</evidence>
<organism evidence="2 3">
    <name type="scientific">Liparis tanakae</name>
    <name type="common">Tanaka's snailfish</name>
    <dbReference type="NCBI Taxonomy" id="230148"/>
    <lineage>
        <taxon>Eukaryota</taxon>
        <taxon>Metazoa</taxon>
        <taxon>Chordata</taxon>
        <taxon>Craniata</taxon>
        <taxon>Vertebrata</taxon>
        <taxon>Euteleostomi</taxon>
        <taxon>Actinopterygii</taxon>
        <taxon>Neopterygii</taxon>
        <taxon>Teleostei</taxon>
        <taxon>Neoteleostei</taxon>
        <taxon>Acanthomorphata</taxon>
        <taxon>Eupercaria</taxon>
        <taxon>Perciformes</taxon>
        <taxon>Cottioidei</taxon>
        <taxon>Cottales</taxon>
        <taxon>Liparidae</taxon>
        <taxon>Liparis</taxon>
    </lineage>
</organism>
<dbReference type="EMBL" id="SRLO01000123">
    <property type="protein sequence ID" value="TNN73593.1"/>
    <property type="molecule type" value="Genomic_DNA"/>
</dbReference>
<feature type="region of interest" description="Disordered" evidence="1">
    <location>
        <begin position="60"/>
        <end position="94"/>
    </location>
</feature>
<feature type="compositionally biased region" description="Basic and acidic residues" evidence="1">
    <location>
        <begin position="65"/>
        <end position="94"/>
    </location>
</feature>
<gene>
    <name evidence="2" type="ORF">EYF80_016188</name>
</gene>
<evidence type="ECO:0000256" key="1">
    <source>
        <dbReference type="SAM" id="MobiDB-lite"/>
    </source>
</evidence>
<reference evidence="2 3" key="1">
    <citation type="submission" date="2019-03" db="EMBL/GenBank/DDBJ databases">
        <title>First draft genome of Liparis tanakae, snailfish: a comprehensive survey of snailfish specific genes.</title>
        <authorList>
            <person name="Kim W."/>
            <person name="Song I."/>
            <person name="Jeong J.-H."/>
            <person name="Kim D."/>
            <person name="Kim S."/>
            <person name="Ryu S."/>
            <person name="Song J.Y."/>
            <person name="Lee S.K."/>
        </authorList>
    </citation>
    <scope>NUCLEOTIDE SEQUENCE [LARGE SCALE GENOMIC DNA]</scope>
    <source>
        <tissue evidence="2">Muscle</tissue>
    </source>
</reference>
<comment type="caution">
    <text evidence="2">The sequence shown here is derived from an EMBL/GenBank/DDBJ whole genome shotgun (WGS) entry which is preliminary data.</text>
</comment>